<dbReference type="AlphaFoldDB" id="F4Q8V9"/>
<organism evidence="3 4">
    <name type="scientific">Cavenderia fasciculata</name>
    <name type="common">Slime mold</name>
    <name type="synonym">Dictyostelium fasciculatum</name>
    <dbReference type="NCBI Taxonomy" id="261658"/>
    <lineage>
        <taxon>Eukaryota</taxon>
        <taxon>Amoebozoa</taxon>
        <taxon>Evosea</taxon>
        <taxon>Eumycetozoa</taxon>
        <taxon>Dictyostelia</taxon>
        <taxon>Acytosteliales</taxon>
        <taxon>Cavenderiaceae</taxon>
        <taxon>Cavenderia</taxon>
    </lineage>
</organism>
<dbReference type="Proteomes" id="UP000007797">
    <property type="component" value="Unassembled WGS sequence"/>
</dbReference>
<proteinExistence type="inferred from homology"/>
<dbReference type="InterPro" id="IPR043198">
    <property type="entry name" value="Cyclin/Ssn8"/>
</dbReference>
<dbReference type="GeneID" id="14867350"/>
<comment type="similarity">
    <text evidence="1">Belongs to the cyclin family.</text>
</comment>
<dbReference type="Gene3D" id="1.10.472.10">
    <property type="entry name" value="Cyclin-like"/>
    <property type="match status" value="2"/>
</dbReference>
<keyword evidence="1" id="KW-0195">Cyclin</keyword>
<dbReference type="Pfam" id="PF00134">
    <property type="entry name" value="Cyclin_N"/>
    <property type="match status" value="1"/>
</dbReference>
<dbReference type="CDD" id="cd20532">
    <property type="entry name" value="CYCLIN_CCNL_rpt1"/>
    <property type="match status" value="1"/>
</dbReference>
<dbReference type="InterPro" id="IPR013763">
    <property type="entry name" value="Cyclin-like_dom"/>
</dbReference>
<dbReference type="KEGG" id="dfa:DFA_09952"/>
<sequence>MVESSNLYFTNEEIIDSPSKRDGIDPLVEDNLRRYGADIIQEAGVLLKLPQISIVTSQAIFHRFYCRKSFKEHDVHLICMGVIFVSCKYTESLRGLRAVVNVFNYIQQKREKKTIEFLDTNQQRYWDLKHEVIEAELTLLKEFGFMMSVEPPHKYILSYMKLLDRSNELAQKAWNFLNDSMRTTLCVQYKPESISAAAIFMAARMLKVKLPEHPYAWWEIFDTTHDEIESISFDIYNLYTKPKPYYIPIDKL</sequence>
<dbReference type="PIRSF" id="PIRSF036580">
    <property type="entry name" value="Cyclin_L"/>
    <property type="match status" value="1"/>
</dbReference>
<feature type="domain" description="Cyclin-like" evidence="2">
    <location>
        <begin position="38"/>
        <end position="141"/>
    </location>
</feature>
<evidence type="ECO:0000313" key="3">
    <source>
        <dbReference type="EMBL" id="EGG15128.1"/>
    </source>
</evidence>
<dbReference type="Pfam" id="PF21797">
    <property type="entry name" value="CycT2-like_C"/>
    <property type="match status" value="1"/>
</dbReference>
<dbReference type="STRING" id="1054147.F4Q8V9"/>
<dbReference type="RefSeq" id="XP_004351848.1">
    <property type="nucleotide sequence ID" value="XM_004351796.1"/>
</dbReference>
<gene>
    <name evidence="3" type="primary">cycL</name>
    <name evidence="3" type="ORF">DFA_09952</name>
</gene>
<protein>
    <submittedName>
        <fullName evidence="3">Cyclin</fullName>
    </submittedName>
</protein>
<accession>F4Q8V9</accession>
<evidence type="ECO:0000259" key="2">
    <source>
        <dbReference type="SMART" id="SM00385"/>
    </source>
</evidence>
<dbReference type="PANTHER" id="PTHR10026">
    <property type="entry name" value="CYCLIN"/>
    <property type="match status" value="1"/>
</dbReference>
<dbReference type="GO" id="GO:0006357">
    <property type="term" value="P:regulation of transcription by RNA polymerase II"/>
    <property type="evidence" value="ECO:0007669"/>
    <property type="project" value="InterPro"/>
</dbReference>
<dbReference type="EMBL" id="GL883026">
    <property type="protein sequence ID" value="EGG15128.1"/>
    <property type="molecule type" value="Genomic_DNA"/>
</dbReference>
<dbReference type="CDD" id="cd20533">
    <property type="entry name" value="CYCLIN_CCNL_rpt2"/>
    <property type="match status" value="1"/>
</dbReference>
<reference evidence="4" key="1">
    <citation type="journal article" date="2011" name="Genome Res.">
        <title>Phylogeny-wide analysis of social amoeba genomes highlights ancient origins for complex intercellular communication.</title>
        <authorList>
            <person name="Heidel A.J."/>
            <person name="Lawal H.M."/>
            <person name="Felder M."/>
            <person name="Schilde C."/>
            <person name="Helps N.R."/>
            <person name="Tunggal B."/>
            <person name="Rivero F."/>
            <person name="John U."/>
            <person name="Schleicher M."/>
            <person name="Eichinger L."/>
            <person name="Platzer M."/>
            <person name="Noegel A.A."/>
            <person name="Schaap P."/>
            <person name="Gloeckner G."/>
        </authorList>
    </citation>
    <scope>NUCLEOTIDE SEQUENCE [LARGE SCALE GENOMIC DNA]</scope>
    <source>
        <strain evidence="4">SH3</strain>
    </source>
</reference>
<dbReference type="GO" id="GO:0016538">
    <property type="term" value="F:cyclin-dependent protein serine/threonine kinase regulator activity"/>
    <property type="evidence" value="ECO:0007669"/>
    <property type="project" value="InterPro"/>
</dbReference>
<dbReference type="FunFam" id="1.10.472.10:FF:000031">
    <property type="entry name" value="cyclin-L1-1-like isoform X1"/>
    <property type="match status" value="1"/>
</dbReference>
<dbReference type="OMA" id="WEDVWSV"/>
<keyword evidence="4" id="KW-1185">Reference proteome</keyword>
<name>F4Q8V9_CACFS</name>
<dbReference type="InterPro" id="IPR036915">
    <property type="entry name" value="Cyclin-like_sf"/>
</dbReference>
<dbReference type="SUPFAM" id="SSF47954">
    <property type="entry name" value="Cyclin-like"/>
    <property type="match status" value="2"/>
</dbReference>
<dbReference type="SMART" id="SM00385">
    <property type="entry name" value="CYCLIN"/>
    <property type="match status" value="2"/>
</dbReference>
<evidence type="ECO:0000313" key="4">
    <source>
        <dbReference type="Proteomes" id="UP000007797"/>
    </source>
</evidence>
<feature type="domain" description="Cyclin-like" evidence="2">
    <location>
        <begin position="154"/>
        <end position="237"/>
    </location>
</feature>
<dbReference type="OrthoDB" id="10264655at2759"/>
<dbReference type="InterPro" id="IPR006671">
    <property type="entry name" value="Cyclin_N"/>
</dbReference>
<evidence type="ECO:0000256" key="1">
    <source>
        <dbReference type="RuleBase" id="RU000383"/>
    </source>
</evidence>